<dbReference type="PROSITE" id="PS50994">
    <property type="entry name" value="INTEGRASE"/>
    <property type="match status" value="1"/>
</dbReference>
<dbReference type="GO" id="GO:0015074">
    <property type="term" value="P:DNA integration"/>
    <property type="evidence" value="ECO:0007669"/>
    <property type="project" value="InterPro"/>
</dbReference>
<dbReference type="OrthoDB" id="420169at2759"/>
<dbReference type="GO" id="GO:0004519">
    <property type="term" value="F:endonuclease activity"/>
    <property type="evidence" value="ECO:0007669"/>
    <property type="project" value="UniProtKB-KW"/>
</dbReference>
<dbReference type="GO" id="GO:0003676">
    <property type="term" value="F:nucleic acid binding"/>
    <property type="evidence" value="ECO:0007669"/>
    <property type="project" value="InterPro"/>
</dbReference>
<dbReference type="InterPro" id="IPR036397">
    <property type="entry name" value="RNaseH_sf"/>
</dbReference>
<dbReference type="Gene3D" id="3.30.70.270">
    <property type="match status" value="1"/>
</dbReference>
<evidence type="ECO:0000256" key="1">
    <source>
        <dbReference type="ARBA" id="ARBA00022679"/>
    </source>
</evidence>
<dbReference type="PANTHER" id="PTHR37984">
    <property type="entry name" value="PROTEIN CBG26694"/>
    <property type="match status" value="1"/>
</dbReference>
<protein>
    <recommendedName>
        <fullName evidence="11">Integrase catalytic domain-containing protein</fullName>
    </recommendedName>
</protein>
<keyword evidence="2" id="KW-0548">Nucleotidyltransferase</keyword>
<dbReference type="SUPFAM" id="SSF56672">
    <property type="entry name" value="DNA/RNA polymerases"/>
    <property type="match status" value="1"/>
</dbReference>
<dbReference type="SUPFAM" id="SSF54160">
    <property type="entry name" value="Chromo domain-like"/>
    <property type="match status" value="1"/>
</dbReference>
<feature type="domain" description="Integrase catalytic" evidence="8">
    <location>
        <begin position="256"/>
        <end position="415"/>
    </location>
</feature>
<accession>A0A8J6EBJ6</accession>
<dbReference type="InterPro" id="IPR016197">
    <property type="entry name" value="Chromo-like_dom_sf"/>
</dbReference>
<name>A0A8J6EBJ6_9EUKA</name>
<dbReference type="AlphaFoldDB" id="A0A8J6EBJ6"/>
<dbReference type="PROSITE" id="PS50013">
    <property type="entry name" value="CHROMO_2"/>
    <property type="match status" value="1"/>
</dbReference>
<dbReference type="InterPro" id="IPR041373">
    <property type="entry name" value="RT_RNaseH"/>
</dbReference>
<proteinExistence type="predicted"/>
<keyword evidence="10" id="KW-1185">Reference proteome</keyword>
<organism evidence="9 10">
    <name type="scientific">Carpediemonas membranifera</name>
    <dbReference type="NCBI Taxonomy" id="201153"/>
    <lineage>
        <taxon>Eukaryota</taxon>
        <taxon>Metamonada</taxon>
        <taxon>Carpediemonas-like organisms</taxon>
        <taxon>Carpediemonas</taxon>
    </lineage>
</organism>
<feature type="domain" description="Chromo" evidence="7">
    <location>
        <begin position="554"/>
        <end position="613"/>
    </location>
</feature>
<keyword evidence="3" id="KW-0540">Nuclease</keyword>
<dbReference type="Pfam" id="PF17917">
    <property type="entry name" value="RT_RNaseH"/>
    <property type="match status" value="1"/>
</dbReference>
<evidence type="ECO:0000259" key="8">
    <source>
        <dbReference type="PROSITE" id="PS50994"/>
    </source>
</evidence>
<dbReference type="InterPro" id="IPR001584">
    <property type="entry name" value="Integrase_cat-core"/>
</dbReference>
<dbReference type="InterPro" id="IPR050951">
    <property type="entry name" value="Retrovirus_Pol_polyprotein"/>
</dbReference>
<evidence type="ECO:0000256" key="5">
    <source>
        <dbReference type="ARBA" id="ARBA00022801"/>
    </source>
</evidence>
<keyword evidence="6" id="KW-0695">RNA-directed DNA polymerase</keyword>
<comment type="caution">
    <text evidence="9">The sequence shown here is derived from an EMBL/GenBank/DDBJ whole genome shotgun (WGS) entry which is preliminary data.</text>
</comment>
<dbReference type="Gene3D" id="3.30.420.10">
    <property type="entry name" value="Ribonuclease H-like superfamily/Ribonuclease H"/>
    <property type="match status" value="1"/>
</dbReference>
<dbReference type="Pfam" id="PF00665">
    <property type="entry name" value="rve"/>
    <property type="match status" value="1"/>
</dbReference>
<dbReference type="InterPro" id="IPR000953">
    <property type="entry name" value="Chromo/chromo_shadow_dom"/>
</dbReference>
<dbReference type="EMBL" id="JAHDYR010000002">
    <property type="protein sequence ID" value="KAG9397375.1"/>
    <property type="molecule type" value="Genomic_DNA"/>
</dbReference>
<evidence type="ECO:0000256" key="4">
    <source>
        <dbReference type="ARBA" id="ARBA00022759"/>
    </source>
</evidence>
<evidence type="ECO:0000313" key="9">
    <source>
        <dbReference type="EMBL" id="KAG9397375.1"/>
    </source>
</evidence>
<evidence type="ECO:0008006" key="11">
    <source>
        <dbReference type="Google" id="ProtNLM"/>
    </source>
</evidence>
<sequence>MPKSVKGMQALVGFLNYFRDHVPGFAEVVHPLTQAMASKIPLGGDEQEQALRKVKTLLAQAEALAIFDASKEHTIMTDASGLGYGAVLLQEGQPVCFMSKAFDQVQSRWSVGEKEAFAIVAAIKRWNKYLSWGKFTLLTDDRNLIYMHKSTNAKVRRWAEAMSDMVFDVKHVAGLDNGGADGLSRVYVMQSASEDDVEAEHLTAGAHLSRRVVTERLKDQGKSVSRETVSKVIENCPVCQVIRRPPVDSPSGLHTAVDRPFRRVAVDTMGPFPSVDGKAYITVMIDMCSRWTELVASSSTTGAAAADALVNNWILRFGCPEVLQSDGGPEFKNQLFKRIADEMGFKIHITTAHHPQSNGMVERANQQVLRILKARKFQLRGSTWIENLPVAQFIVNSSPRTSTRLSPAEIVLGYDLRIPQNVYVTDSSTASASESHREAAAAAVQLASSRVQAMREDALAKATASRNEIISRFVVVKYPSRPPNKLSPGWRGPMRRLAGVKQHGVVVAYKVLDLAEKDNSKAITVDASRVRKFNPGRLTEDQIKALAATADDEWEVERISRSRGRGPMSKREYLVHWAGCEDEEATWQDYSSVKDLEALDIFLKSDEAKRAGL</sequence>
<dbReference type="GO" id="GO:0016787">
    <property type="term" value="F:hydrolase activity"/>
    <property type="evidence" value="ECO:0007669"/>
    <property type="project" value="UniProtKB-KW"/>
</dbReference>
<dbReference type="SMART" id="SM00298">
    <property type="entry name" value="CHROMO"/>
    <property type="match status" value="1"/>
</dbReference>
<reference evidence="9" key="1">
    <citation type="submission" date="2021-05" db="EMBL/GenBank/DDBJ databases">
        <title>A free-living protist that lacks canonical eukaryotic 1 DNA replication and segregation systems.</title>
        <authorList>
            <person name="Salas-Leiva D.E."/>
            <person name="Tromer E.C."/>
            <person name="Curtis B.A."/>
            <person name="Jerlstrom-Hultqvist J."/>
            <person name="Kolisko M."/>
            <person name="Yi Z."/>
            <person name="Salas-Leiva J.S."/>
            <person name="Gallot-Lavallee L."/>
            <person name="Kops G.J.P.L."/>
            <person name="Archibald J.M."/>
            <person name="Simpson A.G.B."/>
            <person name="Roger A.J."/>
        </authorList>
    </citation>
    <scope>NUCLEOTIDE SEQUENCE</scope>
    <source>
        <strain evidence="9">BICM</strain>
    </source>
</reference>
<evidence type="ECO:0000259" key="7">
    <source>
        <dbReference type="PROSITE" id="PS50013"/>
    </source>
</evidence>
<gene>
    <name evidence="9" type="ORF">J8273_0860</name>
</gene>
<dbReference type="GO" id="GO:0003964">
    <property type="term" value="F:RNA-directed DNA polymerase activity"/>
    <property type="evidence" value="ECO:0007669"/>
    <property type="project" value="UniProtKB-KW"/>
</dbReference>
<keyword evidence="1" id="KW-0808">Transferase</keyword>
<evidence type="ECO:0000313" key="10">
    <source>
        <dbReference type="Proteomes" id="UP000717585"/>
    </source>
</evidence>
<dbReference type="Gene3D" id="2.40.50.40">
    <property type="match status" value="1"/>
</dbReference>
<keyword evidence="4" id="KW-0255">Endonuclease</keyword>
<dbReference type="CDD" id="cd00024">
    <property type="entry name" value="CD_CSD"/>
    <property type="match status" value="1"/>
</dbReference>
<dbReference type="CDD" id="cd09274">
    <property type="entry name" value="RNase_HI_RT_Ty3"/>
    <property type="match status" value="1"/>
</dbReference>
<evidence type="ECO:0000256" key="2">
    <source>
        <dbReference type="ARBA" id="ARBA00022695"/>
    </source>
</evidence>
<dbReference type="Proteomes" id="UP000717585">
    <property type="component" value="Unassembled WGS sequence"/>
</dbReference>
<evidence type="ECO:0000256" key="6">
    <source>
        <dbReference type="ARBA" id="ARBA00022918"/>
    </source>
</evidence>
<dbReference type="SUPFAM" id="SSF53098">
    <property type="entry name" value="Ribonuclease H-like"/>
    <property type="match status" value="1"/>
</dbReference>
<dbReference type="PANTHER" id="PTHR37984:SF5">
    <property type="entry name" value="PROTEIN NYNRIN-LIKE"/>
    <property type="match status" value="1"/>
</dbReference>
<evidence type="ECO:0000256" key="3">
    <source>
        <dbReference type="ARBA" id="ARBA00022722"/>
    </source>
</evidence>
<dbReference type="InterPro" id="IPR023780">
    <property type="entry name" value="Chromo_domain"/>
</dbReference>
<dbReference type="Pfam" id="PF00385">
    <property type="entry name" value="Chromo"/>
    <property type="match status" value="1"/>
</dbReference>
<dbReference type="InterPro" id="IPR043128">
    <property type="entry name" value="Rev_trsase/Diguanyl_cyclase"/>
</dbReference>
<keyword evidence="5" id="KW-0378">Hydrolase</keyword>
<dbReference type="InterPro" id="IPR043502">
    <property type="entry name" value="DNA/RNA_pol_sf"/>
</dbReference>
<dbReference type="InterPro" id="IPR012337">
    <property type="entry name" value="RNaseH-like_sf"/>
</dbReference>